<dbReference type="Proteomes" id="UP000256388">
    <property type="component" value="Unassembled WGS sequence"/>
</dbReference>
<organism evidence="1 2">
    <name type="scientific">Pelolinea submarina</name>
    <dbReference type="NCBI Taxonomy" id="913107"/>
    <lineage>
        <taxon>Bacteria</taxon>
        <taxon>Bacillati</taxon>
        <taxon>Chloroflexota</taxon>
        <taxon>Anaerolineae</taxon>
        <taxon>Anaerolineales</taxon>
        <taxon>Anaerolineaceae</taxon>
        <taxon>Pelolinea</taxon>
    </lineage>
</organism>
<dbReference type="Gene3D" id="1.10.3210.10">
    <property type="entry name" value="Hypothetical protein af1432"/>
    <property type="match status" value="1"/>
</dbReference>
<reference evidence="1 2" key="1">
    <citation type="submission" date="2018-08" db="EMBL/GenBank/DDBJ databases">
        <title>Genomic Encyclopedia of Type Strains, Phase IV (KMG-IV): sequencing the most valuable type-strain genomes for metagenomic binning, comparative biology and taxonomic classification.</title>
        <authorList>
            <person name="Goeker M."/>
        </authorList>
    </citation>
    <scope>NUCLEOTIDE SEQUENCE [LARGE SCALE GENOMIC DNA]</scope>
    <source>
        <strain evidence="1 2">DSM 23923</strain>
    </source>
</reference>
<dbReference type="RefSeq" id="WP_116224189.1">
    <property type="nucleotide sequence ID" value="NZ_AP018437.1"/>
</dbReference>
<keyword evidence="2" id="KW-1185">Reference proteome</keyword>
<dbReference type="PANTHER" id="PTHR38659:SF2">
    <property type="entry name" value="HDIG DOMAIN PROTEIN"/>
    <property type="match status" value="1"/>
</dbReference>
<proteinExistence type="predicted"/>
<dbReference type="InterPro" id="IPR006675">
    <property type="entry name" value="HDIG_dom"/>
</dbReference>
<keyword evidence="1" id="KW-0378">Hydrolase</keyword>
<gene>
    <name evidence="1" type="ORF">DFR64_0913</name>
</gene>
<dbReference type="SUPFAM" id="SSF109604">
    <property type="entry name" value="HD-domain/PDEase-like"/>
    <property type="match status" value="1"/>
</dbReference>
<dbReference type="EMBL" id="QUMS01000001">
    <property type="protein sequence ID" value="REG11041.1"/>
    <property type="molecule type" value="Genomic_DNA"/>
</dbReference>
<dbReference type="GO" id="GO:0016787">
    <property type="term" value="F:hydrolase activity"/>
    <property type="evidence" value="ECO:0007669"/>
    <property type="project" value="UniProtKB-KW"/>
</dbReference>
<dbReference type="OrthoDB" id="9801160at2"/>
<accession>A0A3E0AHE2</accession>
<evidence type="ECO:0000313" key="2">
    <source>
        <dbReference type="Proteomes" id="UP000256388"/>
    </source>
</evidence>
<comment type="caution">
    <text evidence="1">The sequence shown here is derived from an EMBL/GenBank/DDBJ whole genome shotgun (WGS) entry which is preliminary data.</text>
</comment>
<protein>
    <submittedName>
        <fullName evidence="1">Metal dependent phosphohydrolase</fullName>
    </submittedName>
</protein>
<dbReference type="NCBIfam" id="TIGR00277">
    <property type="entry name" value="HDIG"/>
    <property type="match status" value="1"/>
</dbReference>
<dbReference type="PANTHER" id="PTHR38659">
    <property type="entry name" value="METAL-DEPENDENT PHOSPHOHYDROLASE"/>
    <property type="match status" value="1"/>
</dbReference>
<sequence length="190" mass="21151">MNRDEALTLMYQYVQKDSLRKHMFAVEAAMRFYAAKFGEDVEFWGNTGLLHDFDFEIHPDLERHPSAGAPILREAGVPEEMVLAILSHGVETGVPRDNPLRKTLFACDEVTGLITAVALIRPSRSILDLKVSSVKKKWKNLNFAAGTSREEMEMGAQELGIELWEHVGNVIEAMRGAASELDLVGNPGLE</sequence>
<evidence type="ECO:0000313" key="1">
    <source>
        <dbReference type="EMBL" id="REG11041.1"/>
    </source>
</evidence>
<dbReference type="AlphaFoldDB" id="A0A3E0AHE2"/>
<name>A0A3E0AHE2_9CHLR</name>